<dbReference type="KEGG" id="qsa:O6P43_015645"/>
<proteinExistence type="predicted"/>
<protein>
    <submittedName>
        <fullName evidence="1">Uncharacterized protein</fullName>
    </submittedName>
</protein>
<comment type="caution">
    <text evidence="1">The sequence shown here is derived from an EMBL/GenBank/DDBJ whole genome shotgun (WGS) entry which is preliminary data.</text>
</comment>
<evidence type="ECO:0000313" key="2">
    <source>
        <dbReference type="Proteomes" id="UP001163823"/>
    </source>
</evidence>
<dbReference type="EMBL" id="JARAOO010000006">
    <property type="protein sequence ID" value="KAJ7966126.1"/>
    <property type="molecule type" value="Genomic_DNA"/>
</dbReference>
<dbReference type="Proteomes" id="UP001163823">
    <property type="component" value="Chromosome 6"/>
</dbReference>
<dbReference type="AlphaFoldDB" id="A0AAD7LXH1"/>
<organism evidence="1 2">
    <name type="scientific">Quillaja saponaria</name>
    <name type="common">Soap bark tree</name>
    <dbReference type="NCBI Taxonomy" id="32244"/>
    <lineage>
        <taxon>Eukaryota</taxon>
        <taxon>Viridiplantae</taxon>
        <taxon>Streptophyta</taxon>
        <taxon>Embryophyta</taxon>
        <taxon>Tracheophyta</taxon>
        <taxon>Spermatophyta</taxon>
        <taxon>Magnoliopsida</taxon>
        <taxon>eudicotyledons</taxon>
        <taxon>Gunneridae</taxon>
        <taxon>Pentapetalae</taxon>
        <taxon>rosids</taxon>
        <taxon>fabids</taxon>
        <taxon>Fabales</taxon>
        <taxon>Quillajaceae</taxon>
        <taxon>Quillaja</taxon>
    </lineage>
</organism>
<name>A0AAD7LXH1_QUISA</name>
<accession>A0AAD7LXH1</accession>
<evidence type="ECO:0000313" key="1">
    <source>
        <dbReference type="EMBL" id="KAJ7966126.1"/>
    </source>
</evidence>
<sequence length="69" mass="7835">MEIEVGLVELKDFYVELSFLNLVVELRFLSSVTSICWDACDDVYLLMGRLWPVILPTNALNPSLSDLKS</sequence>
<reference evidence="1" key="1">
    <citation type="journal article" date="2023" name="Science">
        <title>Elucidation of the pathway for biosynthesis of saponin adjuvants from the soapbark tree.</title>
        <authorList>
            <person name="Reed J."/>
            <person name="Orme A."/>
            <person name="El-Demerdash A."/>
            <person name="Owen C."/>
            <person name="Martin L.B.B."/>
            <person name="Misra R.C."/>
            <person name="Kikuchi S."/>
            <person name="Rejzek M."/>
            <person name="Martin A.C."/>
            <person name="Harkess A."/>
            <person name="Leebens-Mack J."/>
            <person name="Louveau T."/>
            <person name="Stephenson M.J."/>
            <person name="Osbourn A."/>
        </authorList>
    </citation>
    <scope>NUCLEOTIDE SEQUENCE</scope>
    <source>
        <strain evidence="1">S10</strain>
    </source>
</reference>
<keyword evidence="2" id="KW-1185">Reference proteome</keyword>
<gene>
    <name evidence="1" type="ORF">O6P43_015645</name>
</gene>